<comment type="caution">
    <text evidence="2">The sequence shown here is derived from an EMBL/GenBank/DDBJ whole genome shotgun (WGS) entry which is preliminary data.</text>
</comment>
<sequence>MKIAVFVGSIREGRAGIAVGEWALDQLASRNDGHDYELLDLAKHDLVPVAGIPPRMVEGEYSDPKTQQWAETVGGYDAFIFVTSEHNASVPGFMKNAFDLLFKEWTKKPVGFIGYGGAGAQRAVSHWRDIVSGVGMIAVPTQAAFSFAEHFPARQFVPGQQGKEWINIMANELDRELAKVSA</sequence>
<dbReference type="EMBL" id="PTJO01000003">
    <property type="protein sequence ID" value="RNE49533.1"/>
    <property type="molecule type" value="Genomic_DNA"/>
</dbReference>
<keyword evidence="3" id="KW-1185">Reference proteome</keyword>
<evidence type="ECO:0000313" key="3">
    <source>
        <dbReference type="Proteomes" id="UP000266975"/>
    </source>
</evidence>
<dbReference type="GO" id="GO:0016491">
    <property type="term" value="F:oxidoreductase activity"/>
    <property type="evidence" value="ECO:0007669"/>
    <property type="project" value="InterPro"/>
</dbReference>
<dbReference type="GO" id="GO:0010181">
    <property type="term" value="F:FMN binding"/>
    <property type="evidence" value="ECO:0007669"/>
    <property type="project" value="TreeGrafter"/>
</dbReference>
<name>A0A3M8K8H6_9CORY</name>
<dbReference type="GO" id="GO:0005829">
    <property type="term" value="C:cytosol"/>
    <property type="evidence" value="ECO:0007669"/>
    <property type="project" value="TreeGrafter"/>
</dbReference>
<dbReference type="InterPro" id="IPR005025">
    <property type="entry name" value="FMN_Rdtase-like_dom"/>
</dbReference>
<dbReference type="InterPro" id="IPR029039">
    <property type="entry name" value="Flavoprotein-like_sf"/>
</dbReference>
<dbReference type="RefSeq" id="WP_123047579.1">
    <property type="nucleotide sequence ID" value="NZ_PTJO01000003.1"/>
</dbReference>
<accession>A0A3M8K8H6</accession>
<feature type="domain" description="NADPH-dependent FMN reductase-like" evidence="1">
    <location>
        <begin position="1"/>
        <end position="148"/>
    </location>
</feature>
<dbReference type="OrthoDB" id="9812295at2"/>
<dbReference type="PANTHER" id="PTHR30543:SF21">
    <property type="entry name" value="NAD(P)H-DEPENDENT FMN REDUCTASE LOT6"/>
    <property type="match status" value="1"/>
</dbReference>
<evidence type="ECO:0000313" key="2">
    <source>
        <dbReference type="EMBL" id="RNE49533.1"/>
    </source>
</evidence>
<protein>
    <submittedName>
        <fullName evidence="2">NADPH-dependent oxidoreductase</fullName>
    </submittedName>
</protein>
<evidence type="ECO:0000259" key="1">
    <source>
        <dbReference type="Pfam" id="PF03358"/>
    </source>
</evidence>
<dbReference type="AlphaFoldDB" id="A0A3M8K8H6"/>
<dbReference type="SUPFAM" id="SSF52218">
    <property type="entry name" value="Flavoproteins"/>
    <property type="match status" value="1"/>
</dbReference>
<dbReference type="Pfam" id="PF03358">
    <property type="entry name" value="FMN_red"/>
    <property type="match status" value="1"/>
</dbReference>
<dbReference type="Gene3D" id="3.40.50.360">
    <property type="match status" value="1"/>
</dbReference>
<dbReference type="PANTHER" id="PTHR30543">
    <property type="entry name" value="CHROMATE REDUCTASE"/>
    <property type="match status" value="1"/>
</dbReference>
<gene>
    <name evidence="2" type="ORF">C5L39_04060</name>
</gene>
<reference evidence="2 3" key="1">
    <citation type="submission" date="2018-02" db="EMBL/GenBank/DDBJ databases">
        <title>Corynebacterium alimpuense sp. nov., a marine obligate actinomycete isolated from sediments of Valparaiso bay, Chile.</title>
        <authorList>
            <person name="Claverias F."/>
            <person name="Gonzales-Siles L."/>
            <person name="Salva-Serra F."/>
            <person name="Inganaes E."/>
            <person name="Molin K."/>
            <person name="Cumsille A."/>
            <person name="Undabarrena A."/>
            <person name="Couve E."/>
            <person name="Moore E.R.B."/>
            <person name="Gomila M."/>
            <person name="Camara B."/>
        </authorList>
    </citation>
    <scope>NUCLEOTIDE SEQUENCE [LARGE SCALE GENOMIC DNA]</scope>
    <source>
        <strain evidence="2 3">CCUG 69366</strain>
    </source>
</reference>
<organism evidence="2 3">
    <name type="scientific">Corynebacterium alimapuense</name>
    <dbReference type="NCBI Taxonomy" id="1576874"/>
    <lineage>
        <taxon>Bacteria</taxon>
        <taxon>Bacillati</taxon>
        <taxon>Actinomycetota</taxon>
        <taxon>Actinomycetes</taxon>
        <taxon>Mycobacteriales</taxon>
        <taxon>Corynebacteriaceae</taxon>
        <taxon>Corynebacterium</taxon>
    </lineage>
</organism>
<dbReference type="InterPro" id="IPR050712">
    <property type="entry name" value="NAD(P)H-dep_reductase"/>
</dbReference>
<dbReference type="Proteomes" id="UP000266975">
    <property type="component" value="Unassembled WGS sequence"/>
</dbReference>
<proteinExistence type="predicted"/>